<dbReference type="EMBL" id="JAICBX010000004">
    <property type="protein sequence ID" value="MBW8639734.1"/>
    <property type="molecule type" value="Genomic_DNA"/>
</dbReference>
<dbReference type="SUPFAM" id="SSF55447">
    <property type="entry name" value="CO dehydrogenase flavoprotein C-terminal domain-like"/>
    <property type="match status" value="1"/>
</dbReference>
<dbReference type="InterPro" id="IPR051312">
    <property type="entry name" value="Diverse_Substr_Oxidored"/>
</dbReference>
<dbReference type="Pfam" id="PF00941">
    <property type="entry name" value="FAD_binding_5"/>
    <property type="match status" value="1"/>
</dbReference>
<feature type="domain" description="FAD-binding PCMH-type" evidence="4">
    <location>
        <begin position="1"/>
        <end position="161"/>
    </location>
</feature>
<keyword evidence="2" id="KW-0274">FAD</keyword>
<dbReference type="GO" id="GO:0016491">
    <property type="term" value="F:oxidoreductase activity"/>
    <property type="evidence" value="ECO:0007669"/>
    <property type="project" value="UniProtKB-KW"/>
</dbReference>
<evidence type="ECO:0000313" key="5">
    <source>
        <dbReference type="EMBL" id="MBW8639734.1"/>
    </source>
</evidence>
<keyword evidence="6" id="KW-1185">Reference proteome</keyword>
<comment type="caution">
    <text evidence="5">The sequence shown here is derived from an EMBL/GenBank/DDBJ whole genome shotgun (WGS) entry which is preliminary data.</text>
</comment>
<evidence type="ECO:0000256" key="2">
    <source>
        <dbReference type="ARBA" id="ARBA00022827"/>
    </source>
</evidence>
<dbReference type="SUPFAM" id="SSF56176">
    <property type="entry name" value="FAD-binding/transporter-associated domain-like"/>
    <property type="match status" value="1"/>
</dbReference>
<reference evidence="5" key="1">
    <citation type="submission" date="2021-08" db="EMBL/GenBank/DDBJ databases">
        <title>Hoeflea bacterium WL0058 sp. nov., isolated from the sediment.</title>
        <authorList>
            <person name="Wang L."/>
            <person name="Zhang D."/>
        </authorList>
    </citation>
    <scope>NUCLEOTIDE SEQUENCE</scope>
    <source>
        <strain evidence="5">WL0058</strain>
    </source>
</reference>
<dbReference type="PANTHER" id="PTHR42659:SF2">
    <property type="entry name" value="XANTHINE DEHYDROGENASE SUBUNIT C-RELATED"/>
    <property type="match status" value="1"/>
</dbReference>
<dbReference type="Gene3D" id="3.30.465.10">
    <property type="match status" value="1"/>
</dbReference>
<dbReference type="InterPro" id="IPR016169">
    <property type="entry name" value="FAD-bd_PCMH_sub2"/>
</dbReference>
<dbReference type="GO" id="GO:0071949">
    <property type="term" value="F:FAD binding"/>
    <property type="evidence" value="ECO:0007669"/>
    <property type="project" value="InterPro"/>
</dbReference>
<dbReference type="Proteomes" id="UP001196509">
    <property type="component" value="Unassembled WGS sequence"/>
</dbReference>
<dbReference type="InterPro" id="IPR002346">
    <property type="entry name" value="Mopterin_DH_FAD-bd"/>
</dbReference>
<dbReference type="AlphaFoldDB" id="A0AAE2ZPP2"/>
<evidence type="ECO:0000259" key="4">
    <source>
        <dbReference type="PROSITE" id="PS51387"/>
    </source>
</evidence>
<proteinExistence type="predicted"/>
<keyword evidence="1" id="KW-0285">Flavoprotein</keyword>
<sequence length="266" mass="27450">MSLAVQTYSLVRDASDAMKPDGIRYLGGGTLVVRAVNEGDVSITGYVRSTAPGLRTIDIVEGRATIGASVTMAAVLANAGLAGLHPVAKAVGGPAVRNMATVGGNLFAPAPYGDFTVGLLALDATVHGADGESPIEDFLAGRDDRRKRGIVTAVSLDVPSAGVLRFLKVSRVKPRGVSVVTIAAALALDDAGKVKSARIALGCMADRPIRAQAAEQALIGCKLEKDDIRDAVAVIGEGTNPITDPVASAWYRSEVLPVHFSRLLLG</sequence>
<organism evidence="5 6">
    <name type="scientific">Flavimaribacter sediminis</name>
    <dbReference type="NCBI Taxonomy" id="2865987"/>
    <lineage>
        <taxon>Bacteria</taxon>
        <taxon>Pseudomonadati</taxon>
        <taxon>Pseudomonadota</taxon>
        <taxon>Alphaproteobacteria</taxon>
        <taxon>Hyphomicrobiales</taxon>
        <taxon>Rhizobiaceae</taxon>
        <taxon>Flavimaribacter</taxon>
    </lineage>
</organism>
<dbReference type="PANTHER" id="PTHR42659">
    <property type="entry name" value="XANTHINE DEHYDROGENASE SUBUNIT C-RELATED"/>
    <property type="match status" value="1"/>
</dbReference>
<evidence type="ECO:0000313" key="6">
    <source>
        <dbReference type="Proteomes" id="UP001196509"/>
    </source>
</evidence>
<dbReference type="Gene3D" id="3.30.390.50">
    <property type="entry name" value="CO dehydrogenase flavoprotein, C-terminal domain"/>
    <property type="match status" value="1"/>
</dbReference>
<accession>A0AAE2ZPP2</accession>
<dbReference type="InterPro" id="IPR036683">
    <property type="entry name" value="CO_DH_flav_C_dom_sf"/>
</dbReference>
<dbReference type="PROSITE" id="PS51387">
    <property type="entry name" value="FAD_PCMH"/>
    <property type="match status" value="1"/>
</dbReference>
<dbReference type="Pfam" id="PF03450">
    <property type="entry name" value="CO_deh_flav_C"/>
    <property type="match status" value="1"/>
</dbReference>
<dbReference type="InterPro" id="IPR005107">
    <property type="entry name" value="CO_DH_flav_C"/>
</dbReference>
<dbReference type="RefSeq" id="WP_220230443.1">
    <property type="nucleotide sequence ID" value="NZ_JAICBX010000004.1"/>
</dbReference>
<keyword evidence="3" id="KW-0560">Oxidoreductase</keyword>
<protein>
    <submittedName>
        <fullName evidence="5">FAD binding domain-containing protein</fullName>
    </submittedName>
</protein>
<dbReference type="InterPro" id="IPR036318">
    <property type="entry name" value="FAD-bd_PCMH-like_sf"/>
</dbReference>
<evidence type="ECO:0000256" key="3">
    <source>
        <dbReference type="ARBA" id="ARBA00023002"/>
    </source>
</evidence>
<evidence type="ECO:0000256" key="1">
    <source>
        <dbReference type="ARBA" id="ARBA00022630"/>
    </source>
</evidence>
<dbReference type="SMART" id="SM01092">
    <property type="entry name" value="CO_deh_flav_C"/>
    <property type="match status" value="1"/>
</dbReference>
<dbReference type="InterPro" id="IPR016166">
    <property type="entry name" value="FAD-bd_PCMH"/>
</dbReference>
<gene>
    <name evidence="5" type="ORF">K1W69_21250</name>
</gene>
<name>A0AAE2ZPP2_9HYPH</name>